<evidence type="ECO:0000313" key="2">
    <source>
        <dbReference type="Proteomes" id="UP000509126"/>
    </source>
</evidence>
<organism evidence="1 2">
    <name type="scientific">Acinetobacter lwoffii</name>
    <dbReference type="NCBI Taxonomy" id="28090"/>
    <lineage>
        <taxon>Bacteria</taxon>
        <taxon>Pseudomonadati</taxon>
        <taxon>Pseudomonadota</taxon>
        <taxon>Gammaproteobacteria</taxon>
        <taxon>Moraxellales</taxon>
        <taxon>Moraxellaceae</taxon>
        <taxon>Acinetobacter</taxon>
    </lineage>
</organism>
<dbReference type="Proteomes" id="UP000509126">
    <property type="component" value="Chromosome"/>
</dbReference>
<sequence>MSNPPRQDIDGCEHHPKKCCECMLKEIDEQYLNFMPSDESKYLDAALLSIREVS</sequence>
<dbReference type="RefSeq" id="WP_174893595.1">
    <property type="nucleotide sequence ID" value="NZ_CP054803.1"/>
</dbReference>
<proteinExistence type="predicted"/>
<dbReference type="AlphaFoldDB" id="A0A6N1MPE1"/>
<evidence type="ECO:0000313" key="1">
    <source>
        <dbReference type="EMBL" id="QKU20671.1"/>
    </source>
</evidence>
<protein>
    <submittedName>
        <fullName evidence="1">Uncharacterized protein</fullName>
    </submittedName>
</protein>
<accession>A0A6N1MPE1</accession>
<dbReference type="EMBL" id="CP054803">
    <property type="protein sequence ID" value="QKU20671.1"/>
    <property type="molecule type" value="Genomic_DNA"/>
</dbReference>
<reference evidence="1 2" key="1">
    <citation type="submission" date="2019-11" db="EMBL/GenBank/DDBJ databases">
        <title>FDA dAtabase for Regulatory Grade micrObial Sequences (FDA-ARGOS): Supporting development and validation of Infectious Disease Dx tests.</title>
        <authorList>
            <person name="Patel R."/>
            <person name="Rucinski S."/>
            <person name="Tallon L."/>
            <person name="Sadzewicz L."/>
            <person name="Vavikolanu K."/>
            <person name="Mehta A."/>
            <person name="Aluvathingal J."/>
            <person name="Nadendla S."/>
            <person name="Nandy P."/>
            <person name="Geyer C."/>
            <person name="Yan Y."/>
            <person name="Sichtig H."/>
        </authorList>
    </citation>
    <scope>NUCLEOTIDE SEQUENCE [LARGE SCALE GENOMIC DNA]</scope>
    <source>
        <strain evidence="1 2">FDAARGOS_557</strain>
    </source>
</reference>
<name>A0A6N1MPE1_ACILW</name>
<gene>
    <name evidence="1" type="ORF">FOB19_04035</name>
</gene>